<feature type="domain" description="Ferrous iron transporter FeoA-like" evidence="2">
    <location>
        <begin position="6"/>
        <end position="78"/>
    </location>
</feature>
<name>A0A2K2F0J8_9CLOT</name>
<comment type="caution">
    <text evidence="3">The sequence shown here is derived from an EMBL/GenBank/DDBJ whole genome shotgun (WGS) entry which is preliminary data.</text>
</comment>
<dbReference type="InterPro" id="IPR038157">
    <property type="entry name" value="FeoA_core_dom"/>
</dbReference>
<reference evidence="3 4" key="1">
    <citation type="submission" date="2017-06" db="EMBL/GenBank/DDBJ databases">
        <title>Investigating the central metabolism of Clostridium thermosuccinogenes.</title>
        <authorList>
            <person name="Koendjbiharie J.G."/>
            <person name="van Kranenburg R."/>
        </authorList>
    </citation>
    <scope>NUCLEOTIDE SEQUENCE [LARGE SCALE GENOMIC DNA]</scope>
    <source>
        <strain evidence="3 4">DSM 5806</strain>
    </source>
</reference>
<dbReference type="OrthoDB" id="9811076at2"/>
<keyword evidence="4" id="KW-1185">Reference proteome</keyword>
<evidence type="ECO:0000313" key="4">
    <source>
        <dbReference type="Proteomes" id="UP000236151"/>
    </source>
</evidence>
<organism evidence="3 4">
    <name type="scientific">Clostridium thermosuccinogenes</name>
    <dbReference type="NCBI Taxonomy" id="84032"/>
    <lineage>
        <taxon>Bacteria</taxon>
        <taxon>Bacillati</taxon>
        <taxon>Bacillota</taxon>
        <taxon>Clostridia</taxon>
        <taxon>Eubacteriales</taxon>
        <taxon>Clostridiaceae</taxon>
        <taxon>Clostridium</taxon>
    </lineage>
</organism>
<gene>
    <name evidence="3" type="ORF">CDQ84_12815</name>
</gene>
<accession>A0A2K2F0J8</accession>
<protein>
    <submittedName>
        <fullName evidence="3">Ferrous iron transport protein A</fullName>
    </submittedName>
</protein>
<dbReference type="InterPro" id="IPR052713">
    <property type="entry name" value="FeoA"/>
</dbReference>
<sequence length="79" mass="8617">MENKLIPLNLVPLGKKAKVKDLKSDGSVRRRMLDLGLITDTVVEALQRSPSGDPVAYYIRGAVIALRSEDASKIIVEAL</sequence>
<dbReference type="InterPro" id="IPR008988">
    <property type="entry name" value="Transcriptional_repressor_C"/>
</dbReference>
<dbReference type="Proteomes" id="UP000236151">
    <property type="component" value="Unassembled WGS sequence"/>
</dbReference>
<dbReference type="SMART" id="SM00899">
    <property type="entry name" value="FeoA"/>
    <property type="match status" value="1"/>
</dbReference>
<dbReference type="KEGG" id="cthd:CDO33_11525"/>
<dbReference type="AlphaFoldDB" id="A0A2K2F0J8"/>
<keyword evidence="1" id="KW-0408">Iron</keyword>
<dbReference type="Pfam" id="PF04023">
    <property type="entry name" value="FeoA"/>
    <property type="match status" value="1"/>
</dbReference>
<dbReference type="Gene3D" id="2.30.30.90">
    <property type="match status" value="1"/>
</dbReference>
<dbReference type="PANTHER" id="PTHR42954:SF2">
    <property type="entry name" value="FE(2+) TRANSPORT PROTEIN A"/>
    <property type="match status" value="1"/>
</dbReference>
<evidence type="ECO:0000313" key="3">
    <source>
        <dbReference type="EMBL" id="PNT97727.1"/>
    </source>
</evidence>
<proteinExistence type="predicted"/>
<evidence type="ECO:0000256" key="1">
    <source>
        <dbReference type="ARBA" id="ARBA00023004"/>
    </source>
</evidence>
<dbReference type="RefSeq" id="WP_103082123.1">
    <property type="nucleotide sequence ID" value="NZ_CP021850.1"/>
</dbReference>
<dbReference type="PANTHER" id="PTHR42954">
    <property type="entry name" value="FE(2+) TRANSPORT PROTEIN A"/>
    <property type="match status" value="1"/>
</dbReference>
<dbReference type="SUPFAM" id="SSF50037">
    <property type="entry name" value="C-terminal domain of transcriptional repressors"/>
    <property type="match status" value="1"/>
</dbReference>
<dbReference type="GO" id="GO:0046914">
    <property type="term" value="F:transition metal ion binding"/>
    <property type="evidence" value="ECO:0007669"/>
    <property type="project" value="InterPro"/>
</dbReference>
<dbReference type="InterPro" id="IPR007167">
    <property type="entry name" value="Fe-transptr_FeoA-like"/>
</dbReference>
<evidence type="ECO:0000259" key="2">
    <source>
        <dbReference type="SMART" id="SM00899"/>
    </source>
</evidence>
<dbReference type="EMBL" id="NIOJ01000034">
    <property type="protein sequence ID" value="PNT97727.1"/>
    <property type="molecule type" value="Genomic_DNA"/>
</dbReference>